<dbReference type="Pfam" id="PF01256">
    <property type="entry name" value="Carb_kinase"/>
    <property type="match status" value="1"/>
</dbReference>
<keyword evidence="6 17" id="KW-0547">Nucleotide-binding</keyword>
<evidence type="ECO:0000256" key="16">
    <source>
        <dbReference type="ARBA" id="ARBA00049209"/>
    </source>
</evidence>
<evidence type="ECO:0000256" key="14">
    <source>
        <dbReference type="ARBA" id="ARBA00025153"/>
    </source>
</evidence>
<feature type="binding site" evidence="17">
    <location>
        <position position="320"/>
    </location>
    <ligand>
        <name>(6S)-NADPHX</name>
        <dbReference type="ChEBI" id="CHEBI:64076"/>
    </ligand>
</feature>
<keyword evidence="12 17" id="KW-0456">Lyase</keyword>
<dbReference type="GO" id="GO:0005524">
    <property type="term" value="F:ATP binding"/>
    <property type="evidence" value="ECO:0007669"/>
    <property type="project" value="UniProtKB-UniRule"/>
</dbReference>
<evidence type="ECO:0000256" key="3">
    <source>
        <dbReference type="ARBA" id="ARBA00006001"/>
    </source>
</evidence>
<dbReference type="PANTHER" id="PTHR12592:SF0">
    <property type="entry name" value="ATP-DEPENDENT (S)-NAD(P)H-HYDRATE DEHYDRATASE"/>
    <property type="match status" value="1"/>
</dbReference>
<evidence type="ECO:0000259" key="21">
    <source>
        <dbReference type="PROSITE" id="PS51385"/>
    </source>
</evidence>
<evidence type="ECO:0000256" key="17">
    <source>
        <dbReference type="HAMAP-Rule" id="MF_01965"/>
    </source>
</evidence>
<evidence type="ECO:0000256" key="5">
    <source>
        <dbReference type="ARBA" id="ARBA00022723"/>
    </source>
</evidence>
<feature type="binding site" evidence="18">
    <location>
        <position position="159"/>
    </location>
    <ligand>
        <name>(6S)-NADPHX</name>
        <dbReference type="ChEBI" id="CHEBI:64076"/>
    </ligand>
</feature>
<dbReference type="AlphaFoldDB" id="A0A7X2MZ70"/>
<evidence type="ECO:0000259" key="20">
    <source>
        <dbReference type="PROSITE" id="PS51383"/>
    </source>
</evidence>
<dbReference type="InterPro" id="IPR000631">
    <property type="entry name" value="CARKD"/>
</dbReference>
<feature type="binding site" evidence="18">
    <location>
        <position position="141"/>
    </location>
    <ligand>
        <name>(6S)-NADPHX</name>
        <dbReference type="ChEBI" id="CHEBI:64076"/>
    </ligand>
</feature>
<keyword evidence="11 18" id="KW-0413">Isomerase</keyword>
<feature type="binding site" evidence="18">
    <location>
        <begin position="130"/>
        <end position="136"/>
    </location>
    <ligand>
        <name>(6S)-NADPHX</name>
        <dbReference type="ChEBI" id="CHEBI:64076"/>
    </ligand>
</feature>
<proteinExistence type="inferred from homology"/>
<dbReference type="EC" id="5.1.99.6" evidence="19"/>
<dbReference type="PIRSF" id="PIRSF017184">
    <property type="entry name" value="Nnr"/>
    <property type="match status" value="1"/>
</dbReference>
<dbReference type="GO" id="GO:0046872">
    <property type="term" value="F:metal ion binding"/>
    <property type="evidence" value="ECO:0007669"/>
    <property type="project" value="UniProtKB-UniRule"/>
</dbReference>
<comment type="similarity">
    <text evidence="4 19">In the C-terminal section; belongs to the NnrD/CARKD family.</text>
</comment>
<dbReference type="PROSITE" id="PS51385">
    <property type="entry name" value="YJEF_N"/>
    <property type="match status" value="1"/>
</dbReference>
<dbReference type="NCBIfam" id="TIGR00196">
    <property type="entry name" value="yjeF_cterm"/>
    <property type="match status" value="1"/>
</dbReference>
<feature type="binding site" evidence="18">
    <location>
        <position position="162"/>
    </location>
    <ligand>
        <name>K(+)</name>
        <dbReference type="ChEBI" id="CHEBI:29103"/>
    </ligand>
</feature>
<dbReference type="Gene3D" id="3.40.50.10260">
    <property type="entry name" value="YjeF N-terminal domain"/>
    <property type="match status" value="1"/>
</dbReference>
<feature type="domain" description="YjeF C-terminal" evidence="20">
    <location>
        <begin position="225"/>
        <end position="495"/>
    </location>
</feature>
<evidence type="ECO:0000256" key="15">
    <source>
        <dbReference type="ARBA" id="ARBA00048238"/>
    </source>
</evidence>
<keyword evidence="8 17" id="KW-0521">NADP</keyword>
<feature type="binding site" evidence="17">
    <location>
        <position position="372"/>
    </location>
    <ligand>
        <name>(6S)-NADPHX</name>
        <dbReference type="ChEBI" id="CHEBI:64076"/>
    </ligand>
</feature>
<evidence type="ECO:0000313" key="22">
    <source>
        <dbReference type="EMBL" id="MSR91779.1"/>
    </source>
</evidence>
<feature type="binding site" evidence="18">
    <location>
        <position position="126"/>
    </location>
    <ligand>
        <name>K(+)</name>
        <dbReference type="ChEBI" id="CHEBI:29103"/>
    </ligand>
</feature>
<feature type="binding site" evidence="17">
    <location>
        <position position="438"/>
    </location>
    <ligand>
        <name>(6S)-NADPHX</name>
        <dbReference type="ChEBI" id="CHEBI:64076"/>
    </ligand>
</feature>
<organism evidence="22 23">
    <name type="scientific">Inconstantimicrobium porci</name>
    <dbReference type="NCBI Taxonomy" id="2652291"/>
    <lineage>
        <taxon>Bacteria</taxon>
        <taxon>Bacillati</taxon>
        <taxon>Bacillota</taxon>
        <taxon>Clostridia</taxon>
        <taxon>Eubacteriales</taxon>
        <taxon>Clostridiaceae</taxon>
        <taxon>Inconstantimicrobium</taxon>
    </lineage>
</organism>
<dbReference type="GO" id="GO:0052855">
    <property type="term" value="F:ADP-dependent NAD(P)H-hydrate dehydratase activity"/>
    <property type="evidence" value="ECO:0007669"/>
    <property type="project" value="UniProtKB-UniRule"/>
</dbReference>
<comment type="similarity">
    <text evidence="3 19">In the N-terminal section; belongs to the NnrE/AIBP family.</text>
</comment>
<dbReference type="GO" id="GO:0110051">
    <property type="term" value="P:metabolite repair"/>
    <property type="evidence" value="ECO:0007669"/>
    <property type="project" value="TreeGrafter"/>
</dbReference>
<keyword evidence="13" id="KW-0511">Multifunctional enzyme</keyword>
<dbReference type="RefSeq" id="WP_154531677.1">
    <property type="nucleotide sequence ID" value="NZ_JAQXTV010000204.1"/>
</dbReference>
<dbReference type="InterPro" id="IPR029056">
    <property type="entry name" value="Ribokinase-like"/>
</dbReference>
<dbReference type="Gene3D" id="3.40.1190.20">
    <property type="match status" value="1"/>
</dbReference>
<accession>A0A7X2MZ70</accession>
<feature type="binding site" evidence="17">
    <location>
        <position position="260"/>
    </location>
    <ligand>
        <name>(6S)-NADPHX</name>
        <dbReference type="ChEBI" id="CHEBI:64076"/>
    </ligand>
</feature>
<keyword evidence="10 17" id="KW-0520">NAD</keyword>
<comment type="caution">
    <text evidence="18">Lacks conserved residue(s) required for the propagation of feature annotation.</text>
</comment>
<evidence type="ECO:0000256" key="19">
    <source>
        <dbReference type="PIRNR" id="PIRNR017184"/>
    </source>
</evidence>
<evidence type="ECO:0000256" key="7">
    <source>
        <dbReference type="ARBA" id="ARBA00022840"/>
    </source>
</evidence>
<evidence type="ECO:0000256" key="11">
    <source>
        <dbReference type="ARBA" id="ARBA00023235"/>
    </source>
</evidence>
<dbReference type="EC" id="4.2.1.136" evidence="19"/>
<dbReference type="SUPFAM" id="SSF53613">
    <property type="entry name" value="Ribokinase-like"/>
    <property type="match status" value="1"/>
</dbReference>
<protein>
    <recommendedName>
        <fullName evidence="19">Bifunctional NAD(P)H-hydrate repair enzyme</fullName>
    </recommendedName>
    <alternativeName>
        <fullName evidence="19">Nicotinamide nucleotide repair protein</fullName>
    </alternativeName>
    <domain>
        <recommendedName>
            <fullName evidence="19">ADP-dependent (S)-NAD(P)H-hydrate dehydratase</fullName>
            <ecNumber evidence="19">4.2.1.136</ecNumber>
        </recommendedName>
        <alternativeName>
            <fullName evidence="19">ADP-dependent NAD(P)HX dehydratase</fullName>
        </alternativeName>
    </domain>
    <domain>
        <recommendedName>
            <fullName evidence="19">NAD(P)H-hydrate epimerase</fullName>
            <ecNumber evidence="19">5.1.99.6</ecNumber>
        </recommendedName>
    </domain>
</protein>
<evidence type="ECO:0000256" key="10">
    <source>
        <dbReference type="ARBA" id="ARBA00023027"/>
    </source>
</evidence>
<comment type="caution">
    <text evidence="22">The sequence shown here is derived from an EMBL/GenBank/DDBJ whole genome shotgun (WGS) entry which is preliminary data.</text>
</comment>
<evidence type="ECO:0000256" key="12">
    <source>
        <dbReference type="ARBA" id="ARBA00023239"/>
    </source>
</evidence>
<dbReference type="PROSITE" id="PS51383">
    <property type="entry name" value="YJEF_C_3"/>
    <property type="match status" value="1"/>
</dbReference>
<reference evidence="22 23" key="1">
    <citation type="submission" date="2019-08" db="EMBL/GenBank/DDBJ databases">
        <title>In-depth cultivation of the pig gut microbiome towards novel bacterial diversity and tailored functional studies.</title>
        <authorList>
            <person name="Wylensek D."/>
            <person name="Hitch T.C.A."/>
            <person name="Clavel T."/>
        </authorList>
    </citation>
    <scope>NUCLEOTIDE SEQUENCE [LARGE SCALE GENOMIC DNA]</scope>
    <source>
        <strain evidence="22 23">WCA-383-APC-5B</strain>
    </source>
</reference>
<comment type="function">
    <text evidence="17">Catalyzes the dehydration of the S-form of NAD(P)HX at the expense of ADP, which is converted to AMP. Together with NAD(P)HX epimerase, which catalyzes the epimerization of the S- and R-forms, the enzyme allows the repair of both epimers of NAD(P)HX, a damaged form of NAD(P)H that is a result of enzymatic or heat-dependent hydration.</text>
</comment>
<evidence type="ECO:0000256" key="8">
    <source>
        <dbReference type="ARBA" id="ARBA00022857"/>
    </source>
</evidence>
<comment type="function">
    <text evidence="14 19">Bifunctional enzyme that catalyzes the epimerization of the S- and R-forms of NAD(P)HX and the dehydration of the S-form of NAD(P)HX at the expense of ADP, which is converted to AMP. This allows the repair of both epimers of NAD(P)HX, a damaged form of NAD(P)H that is a result of enzymatic or heat-dependent hydration.</text>
</comment>
<evidence type="ECO:0000256" key="4">
    <source>
        <dbReference type="ARBA" id="ARBA00009524"/>
    </source>
</evidence>
<sequence>MKIVTPDAMRKIEDEYINGYGMDSFALMETAVISIMKHVNIKDRNIVVVCGFGNNAGDALGVARHLIVLHKIVKIFICSNGRELSRDCIKNMNILYKMNASIEFIRKTEDLNSLNKSISESDVVIDGLFGTGLSRQLDTYYTDIIKSINTYSKYVLSIDIPSGMNGENGYIMGECVKANKTVALQFYKKCFFCDKAKNYTGDVVVESLGIPKEISEKYDEKVYTSDEITDKILPKRNKYSHKGTFGRTTIAAGSEKYTGAAYIAAQAAVKTGAGLVTLATSKEQVPIMQSKLAEAMICDYEDKYFVEIIKKSNVVACGPGLDSNDSSLKIVEEVITNSECPIVFDADAINVLSAHKELLFGRKEKNIVLTPHPGEMARFCGCSIEDVNNKRIEIAKNTAIETNCIIVLKGYNTVITDGEKIFINTTGSSAMASGGMGDCLTGIVTGLISQGLDPFKASVLGVYIHGFIGDSLSKQMYSVTATDIINKISLYLKEFES</sequence>
<dbReference type="InterPro" id="IPR004443">
    <property type="entry name" value="YjeF_N_dom"/>
</dbReference>
<dbReference type="HAMAP" id="MF_01966">
    <property type="entry name" value="NADHX_epimerase"/>
    <property type="match status" value="1"/>
</dbReference>
<dbReference type="CDD" id="cd01171">
    <property type="entry name" value="YXKO-related"/>
    <property type="match status" value="1"/>
</dbReference>
<dbReference type="NCBIfam" id="TIGR00197">
    <property type="entry name" value="yjeF_nterm"/>
    <property type="match status" value="1"/>
</dbReference>
<gene>
    <name evidence="17" type="primary">nnrD</name>
    <name evidence="18" type="synonym">nnrE</name>
    <name evidence="22" type="ORF">FYJ33_10285</name>
</gene>
<evidence type="ECO:0000256" key="13">
    <source>
        <dbReference type="ARBA" id="ARBA00023268"/>
    </source>
</evidence>
<evidence type="ECO:0000256" key="6">
    <source>
        <dbReference type="ARBA" id="ARBA00022741"/>
    </source>
</evidence>
<keyword evidence="9 18" id="KW-0630">Potassium</keyword>
<dbReference type="Pfam" id="PF03853">
    <property type="entry name" value="YjeF_N"/>
    <property type="match status" value="1"/>
</dbReference>
<comment type="similarity">
    <text evidence="17">Belongs to the NnrD/CARKD family.</text>
</comment>
<dbReference type="SUPFAM" id="SSF64153">
    <property type="entry name" value="YjeF N-terminal domain-like"/>
    <property type="match status" value="1"/>
</dbReference>
<evidence type="ECO:0000256" key="18">
    <source>
        <dbReference type="HAMAP-Rule" id="MF_01966"/>
    </source>
</evidence>
<feature type="binding site" evidence="17">
    <location>
        <position position="437"/>
    </location>
    <ligand>
        <name>AMP</name>
        <dbReference type="ChEBI" id="CHEBI:456215"/>
    </ligand>
</feature>
<comment type="similarity">
    <text evidence="18">Belongs to the NnrE/AIBP family.</text>
</comment>
<feature type="binding site" evidence="17">
    <location>
        <begin position="409"/>
        <end position="413"/>
    </location>
    <ligand>
        <name>AMP</name>
        <dbReference type="ChEBI" id="CHEBI:456215"/>
    </ligand>
</feature>
<dbReference type="EMBL" id="VULX01000015">
    <property type="protein sequence ID" value="MSR91779.1"/>
    <property type="molecule type" value="Genomic_DNA"/>
</dbReference>
<comment type="subunit">
    <text evidence="17">Homotetramer.</text>
</comment>
<name>A0A7X2MZ70_9CLOT</name>
<dbReference type="GO" id="GO:0046496">
    <property type="term" value="P:nicotinamide nucleotide metabolic process"/>
    <property type="evidence" value="ECO:0007669"/>
    <property type="project" value="UniProtKB-UniRule"/>
</dbReference>
<evidence type="ECO:0000256" key="2">
    <source>
        <dbReference type="ARBA" id="ARBA00000909"/>
    </source>
</evidence>
<comment type="catalytic activity">
    <reaction evidence="1 18 19">
        <text>(6R)-NADHX = (6S)-NADHX</text>
        <dbReference type="Rhea" id="RHEA:32215"/>
        <dbReference type="ChEBI" id="CHEBI:64074"/>
        <dbReference type="ChEBI" id="CHEBI:64075"/>
        <dbReference type="EC" id="5.1.99.6"/>
    </reaction>
</comment>
<comment type="catalytic activity">
    <reaction evidence="16 17 19">
        <text>(6S)-NADPHX + ADP = AMP + phosphate + NADPH + H(+)</text>
        <dbReference type="Rhea" id="RHEA:32235"/>
        <dbReference type="ChEBI" id="CHEBI:15378"/>
        <dbReference type="ChEBI" id="CHEBI:43474"/>
        <dbReference type="ChEBI" id="CHEBI:57783"/>
        <dbReference type="ChEBI" id="CHEBI:64076"/>
        <dbReference type="ChEBI" id="CHEBI:456215"/>
        <dbReference type="ChEBI" id="CHEBI:456216"/>
        <dbReference type="EC" id="4.2.1.136"/>
    </reaction>
</comment>
<comment type="function">
    <text evidence="18">Catalyzes the epimerization of the S- and R-forms of NAD(P)HX, a damaged form of NAD(P)H that is a result of enzymatic or heat-dependent hydration. This is a prerequisite for the S-specific NAD(P)H-hydrate dehydratase to allow the repair of both epimers of NAD(P)HX.</text>
</comment>
<keyword evidence="7 17" id="KW-0067">ATP-binding</keyword>
<dbReference type="InterPro" id="IPR030677">
    <property type="entry name" value="Nnr"/>
</dbReference>
<comment type="cofactor">
    <cofactor evidence="18 19">
        <name>K(+)</name>
        <dbReference type="ChEBI" id="CHEBI:29103"/>
    </cofactor>
    <text evidence="18 19">Binds 1 potassium ion per subunit.</text>
</comment>
<feature type="binding site" evidence="18">
    <location>
        <position position="55"/>
    </location>
    <ligand>
        <name>K(+)</name>
        <dbReference type="ChEBI" id="CHEBI:29103"/>
    </ligand>
</feature>
<dbReference type="Proteomes" id="UP000460287">
    <property type="component" value="Unassembled WGS sequence"/>
</dbReference>
<keyword evidence="23" id="KW-1185">Reference proteome</keyword>
<comment type="catalytic activity">
    <reaction evidence="15 17 19">
        <text>(6S)-NADHX + ADP = AMP + phosphate + NADH + H(+)</text>
        <dbReference type="Rhea" id="RHEA:32223"/>
        <dbReference type="ChEBI" id="CHEBI:15378"/>
        <dbReference type="ChEBI" id="CHEBI:43474"/>
        <dbReference type="ChEBI" id="CHEBI:57945"/>
        <dbReference type="ChEBI" id="CHEBI:64074"/>
        <dbReference type="ChEBI" id="CHEBI:456215"/>
        <dbReference type="ChEBI" id="CHEBI:456216"/>
        <dbReference type="EC" id="4.2.1.136"/>
    </reaction>
</comment>
<dbReference type="HAMAP" id="MF_01965">
    <property type="entry name" value="NADHX_dehydratase"/>
    <property type="match status" value="1"/>
</dbReference>
<keyword evidence="5 18" id="KW-0479">Metal-binding</keyword>
<comment type="cofactor">
    <cofactor evidence="17">
        <name>Mg(2+)</name>
        <dbReference type="ChEBI" id="CHEBI:18420"/>
    </cofactor>
</comment>
<feature type="domain" description="YjeF N-terminal" evidence="21">
    <location>
        <begin position="9"/>
        <end position="216"/>
    </location>
</feature>
<dbReference type="PANTHER" id="PTHR12592">
    <property type="entry name" value="ATP-DEPENDENT (S)-NAD(P)H-HYDRATE DEHYDRATASE FAMILY MEMBER"/>
    <property type="match status" value="1"/>
</dbReference>
<evidence type="ECO:0000313" key="23">
    <source>
        <dbReference type="Proteomes" id="UP000460287"/>
    </source>
</evidence>
<evidence type="ECO:0000256" key="1">
    <source>
        <dbReference type="ARBA" id="ARBA00000013"/>
    </source>
</evidence>
<evidence type="ECO:0000256" key="9">
    <source>
        <dbReference type="ARBA" id="ARBA00022958"/>
    </source>
</evidence>
<comment type="catalytic activity">
    <reaction evidence="2 18 19">
        <text>(6R)-NADPHX = (6S)-NADPHX</text>
        <dbReference type="Rhea" id="RHEA:32227"/>
        <dbReference type="ChEBI" id="CHEBI:64076"/>
        <dbReference type="ChEBI" id="CHEBI:64077"/>
        <dbReference type="EC" id="5.1.99.6"/>
    </reaction>
</comment>
<dbReference type="GO" id="GO:0052856">
    <property type="term" value="F:NAD(P)HX epimerase activity"/>
    <property type="evidence" value="ECO:0007669"/>
    <property type="project" value="UniProtKB-UniRule"/>
</dbReference>
<dbReference type="InterPro" id="IPR036652">
    <property type="entry name" value="YjeF_N_dom_sf"/>
</dbReference>